<dbReference type="SUPFAM" id="SSF51430">
    <property type="entry name" value="NAD(P)-linked oxidoreductase"/>
    <property type="match status" value="1"/>
</dbReference>
<evidence type="ECO:0000256" key="2">
    <source>
        <dbReference type="ARBA" id="ARBA00022857"/>
    </source>
</evidence>
<accession>A0ABN2VTJ5</accession>
<dbReference type="Proteomes" id="UP001501480">
    <property type="component" value="Unassembled WGS sequence"/>
</dbReference>
<evidence type="ECO:0000256" key="1">
    <source>
        <dbReference type="ARBA" id="ARBA00007905"/>
    </source>
</evidence>
<keyword evidence="3" id="KW-0560">Oxidoreductase</keyword>
<dbReference type="PRINTS" id="PR00069">
    <property type="entry name" value="ALDKETRDTASE"/>
</dbReference>
<feature type="domain" description="NADP-dependent oxidoreductase" evidence="4">
    <location>
        <begin position="31"/>
        <end position="268"/>
    </location>
</feature>
<dbReference type="PANTHER" id="PTHR43827:SF3">
    <property type="entry name" value="NADP-DEPENDENT OXIDOREDUCTASE DOMAIN-CONTAINING PROTEIN"/>
    <property type="match status" value="1"/>
</dbReference>
<evidence type="ECO:0000259" key="4">
    <source>
        <dbReference type="Pfam" id="PF00248"/>
    </source>
</evidence>
<organism evidence="5 6">
    <name type="scientific">Aeromicrobium halocynthiae</name>
    <dbReference type="NCBI Taxonomy" id="560557"/>
    <lineage>
        <taxon>Bacteria</taxon>
        <taxon>Bacillati</taxon>
        <taxon>Actinomycetota</taxon>
        <taxon>Actinomycetes</taxon>
        <taxon>Propionibacteriales</taxon>
        <taxon>Nocardioidaceae</taxon>
        <taxon>Aeromicrobium</taxon>
    </lineage>
</organism>
<dbReference type="PIRSF" id="PIRSF000097">
    <property type="entry name" value="AKR"/>
    <property type="match status" value="1"/>
</dbReference>
<dbReference type="Gene3D" id="3.20.20.100">
    <property type="entry name" value="NADP-dependent oxidoreductase domain"/>
    <property type="match status" value="1"/>
</dbReference>
<dbReference type="PROSITE" id="PS00062">
    <property type="entry name" value="ALDOKETO_REDUCTASE_2"/>
    <property type="match status" value="1"/>
</dbReference>
<name>A0ABN2VTJ5_9ACTN</name>
<protein>
    <submittedName>
        <fullName evidence="5">Aldo/keto reductase</fullName>
    </submittedName>
</protein>
<keyword evidence="2" id="KW-0521">NADP</keyword>
<gene>
    <name evidence="5" type="ORF">GCM10009821_07650</name>
</gene>
<dbReference type="InterPro" id="IPR018170">
    <property type="entry name" value="Aldo/ket_reductase_CS"/>
</dbReference>
<dbReference type="InterPro" id="IPR036812">
    <property type="entry name" value="NAD(P)_OxRdtase_dom_sf"/>
</dbReference>
<evidence type="ECO:0000313" key="6">
    <source>
        <dbReference type="Proteomes" id="UP001501480"/>
    </source>
</evidence>
<proteinExistence type="inferred from homology"/>
<dbReference type="EMBL" id="BAAAPY010000001">
    <property type="protein sequence ID" value="GAA2072093.1"/>
    <property type="molecule type" value="Genomic_DNA"/>
</dbReference>
<evidence type="ECO:0000256" key="3">
    <source>
        <dbReference type="ARBA" id="ARBA00023002"/>
    </source>
</evidence>
<dbReference type="InterPro" id="IPR023210">
    <property type="entry name" value="NADP_OxRdtase_dom"/>
</dbReference>
<dbReference type="PROSITE" id="PS00798">
    <property type="entry name" value="ALDOKETO_REDUCTASE_1"/>
    <property type="match status" value="1"/>
</dbReference>
<dbReference type="PANTHER" id="PTHR43827">
    <property type="entry name" value="2,5-DIKETO-D-GLUCONIC ACID REDUCTASE"/>
    <property type="match status" value="1"/>
</dbReference>
<comment type="similarity">
    <text evidence="1">Belongs to the aldo/keto reductase family.</text>
</comment>
<keyword evidence="6" id="KW-1185">Reference proteome</keyword>
<dbReference type="InterPro" id="IPR020471">
    <property type="entry name" value="AKR"/>
</dbReference>
<evidence type="ECO:0000313" key="5">
    <source>
        <dbReference type="EMBL" id="GAA2072093.1"/>
    </source>
</evidence>
<reference evidence="5 6" key="1">
    <citation type="journal article" date="2019" name="Int. J. Syst. Evol. Microbiol.">
        <title>The Global Catalogue of Microorganisms (GCM) 10K type strain sequencing project: providing services to taxonomists for standard genome sequencing and annotation.</title>
        <authorList>
            <consortium name="The Broad Institute Genomics Platform"/>
            <consortium name="The Broad Institute Genome Sequencing Center for Infectious Disease"/>
            <person name="Wu L."/>
            <person name="Ma J."/>
        </authorList>
    </citation>
    <scope>NUCLEOTIDE SEQUENCE [LARGE SCALE GENOMIC DNA]</scope>
    <source>
        <strain evidence="5 6">JCM 15749</strain>
    </source>
</reference>
<dbReference type="Pfam" id="PF00248">
    <property type="entry name" value="Aldo_ket_red"/>
    <property type="match status" value="1"/>
</dbReference>
<sequence length="281" mass="30602">MGPSYGGVMTVPDITLNDGVTIPQLGLGVFQVDPDETQEVVETALEIGYRHIDTAKIYGNEKEVGAAIAASGIARDDLFVTTKLWNDDQGYDSTLAAFDTSMDKLGLDVLDLYLIHWPTPANDRFVETFKAFEKLKADGRVRSIGVSNFREEDLQRLVDEGLSVPSVNQVELHPALTQEHLRSVHAERGIATEAWSPLAQGKVLEEQAVVDAATAHDAEPGQVVLAWHLALGNIVFPKSVNRDRLVSNFASTDVTLTQDEIDAISAIDRGERIGPDPSTLN</sequence>
<comment type="caution">
    <text evidence="5">The sequence shown here is derived from an EMBL/GenBank/DDBJ whole genome shotgun (WGS) entry which is preliminary data.</text>
</comment>